<name>A0A0K2UKZ7_LEPSM</name>
<evidence type="ECO:0000313" key="2">
    <source>
        <dbReference type="EMBL" id="CDW38780.1"/>
    </source>
</evidence>
<sequence length="50" mass="5719">TSPKNLNAYSTCVNNIEFFICILSFNLFLRTDGKRLKAIEFFKDRSIGAT</sequence>
<accession>A0A0K2UKZ7</accession>
<dbReference type="EMBL" id="HACA01021419">
    <property type="protein sequence ID" value="CDW38780.1"/>
    <property type="molecule type" value="Transcribed_RNA"/>
</dbReference>
<feature type="non-terminal residue" evidence="2">
    <location>
        <position position="1"/>
    </location>
</feature>
<proteinExistence type="predicted"/>
<keyword evidence="1" id="KW-1133">Transmembrane helix</keyword>
<evidence type="ECO:0000256" key="1">
    <source>
        <dbReference type="SAM" id="Phobius"/>
    </source>
</evidence>
<protein>
    <submittedName>
        <fullName evidence="2">Uncharacterized protein</fullName>
    </submittedName>
</protein>
<feature type="transmembrane region" description="Helical" evidence="1">
    <location>
        <begin position="6"/>
        <end position="29"/>
    </location>
</feature>
<dbReference type="AlphaFoldDB" id="A0A0K2UKZ7"/>
<organism evidence="2">
    <name type="scientific">Lepeophtheirus salmonis</name>
    <name type="common">Salmon louse</name>
    <name type="synonym">Caligus salmonis</name>
    <dbReference type="NCBI Taxonomy" id="72036"/>
    <lineage>
        <taxon>Eukaryota</taxon>
        <taxon>Metazoa</taxon>
        <taxon>Ecdysozoa</taxon>
        <taxon>Arthropoda</taxon>
        <taxon>Crustacea</taxon>
        <taxon>Multicrustacea</taxon>
        <taxon>Hexanauplia</taxon>
        <taxon>Copepoda</taxon>
        <taxon>Siphonostomatoida</taxon>
        <taxon>Caligidae</taxon>
        <taxon>Lepeophtheirus</taxon>
    </lineage>
</organism>
<keyword evidence="1" id="KW-0812">Transmembrane</keyword>
<reference evidence="2" key="1">
    <citation type="submission" date="2014-05" db="EMBL/GenBank/DDBJ databases">
        <authorList>
            <person name="Chronopoulou M."/>
        </authorList>
    </citation>
    <scope>NUCLEOTIDE SEQUENCE</scope>
    <source>
        <tissue evidence="2">Whole organism</tissue>
    </source>
</reference>
<keyword evidence="1" id="KW-0472">Membrane</keyword>